<dbReference type="Proteomes" id="UP001141659">
    <property type="component" value="Unassembled WGS sequence"/>
</dbReference>
<feature type="active site" description="O-isoaspartyl threonine intermediate" evidence="5">
    <location>
        <position position="60"/>
    </location>
</feature>
<dbReference type="PRINTS" id="PR00139">
    <property type="entry name" value="ASNGLNASE"/>
</dbReference>
<dbReference type="Pfam" id="PF17763">
    <property type="entry name" value="Asparaginase_C"/>
    <property type="match status" value="1"/>
</dbReference>
<dbReference type="PIRSF" id="PIRSF001220">
    <property type="entry name" value="L-ASNase_gatD"/>
    <property type="match status" value="1"/>
</dbReference>
<evidence type="ECO:0000259" key="12">
    <source>
        <dbReference type="Pfam" id="PF17763"/>
    </source>
</evidence>
<comment type="caution">
    <text evidence="13">The sequence shown here is derived from an EMBL/GenBank/DDBJ whole genome shotgun (WGS) entry which is preliminary data.</text>
</comment>
<reference evidence="13" key="2">
    <citation type="journal article" date="2022" name="BMC Genomics">
        <title>Comparative genome analysis of mycobacteria focusing on tRNA and non-coding RNA.</title>
        <authorList>
            <person name="Behra P.R.K."/>
            <person name="Pettersson B.M.F."/>
            <person name="Ramesh M."/>
            <person name="Das S."/>
            <person name="Dasgupta S."/>
            <person name="Kirsebom L.A."/>
        </authorList>
    </citation>
    <scope>NUCLEOTIDE SEQUENCE</scope>
    <source>
        <strain evidence="13">DSM 44242</strain>
    </source>
</reference>
<dbReference type="InterPro" id="IPR020827">
    <property type="entry name" value="Asparaginase/glutaminase_AS1"/>
</dbReference>
<dbReference type="PROSITE" id="PS00917">
    <property type="entry name" value="ASN_GLN_ASE_2"/>
    <property type="match status" value="1"/>
</dbReference>
<evidence type="ECO:0000313" key="13">
    <source>
        <dbReference type="EMBL" id="MCV7387148.1"/>
    </source>
</evidence>
<proteinExistence type="inferred from homology"/>
<feature type="domain" description="Asparaginase/glutaminase C-terminal" evidence="12">
    <location>
        <begin position="246"/>
        <end position="348"/>
    </location>
</feature>
<feature type="active site" evidence="8">
    <location>
        <position position="128"/>
    </location>
</feature>
<keyword evidence="3" id="KW-0378">Hydrolase</keyword>
<feature type="binding site" evidence="6">
    <location>
        <begin position="128"/>
        <end position="129"/>
    </location>
    <ligand>
        <name>substrate</name>
    </ligand>
</feature>
<keyword evidence="10" id="KW-0732">Signal</keyword>
<dbReference type="InterPro" id="IPR037152">
    <property type="entry name" value="L-asparaginase_N_sf"/>
</dbReference>
<dbReference type="InterPro" id="IPR040919">
    <property type="entry name" value="Asparaginase_C"/>
</dbReference>
<dbReference type="PANTHER" id="PTHR11707">
    <property type="entry name" value="L-ASPARAGINASE"/>
    <property type="match status" value="1"/>
</dbReference>
<feature type="active site" evidence="7">
    <location>
        <position position="60"/>
    </location>
</feature>
<dbReference type="GO" id="GO:0006528">
    <property type="term" value="P:asparagine metabolic process"/>
    <property type="evidence" value="ECO:0007669"/>
    <property type="project" value="InterPro"/>
</dbReference>
<feature type="domain" description="L-asparaginase N-terminal" evidence="11">
    <location>
        <begin position="51"/>
        <end position="229"/>
    </location>
</feature>
<dbReference type="CDD" id="cd08964">
    <property type="entry name" value="L-asparaginase_II"/>
    <property type="match status" value="1"/>
</dbReference>
<dbReference type="SUPFAM" id="SSF53774">
    <property type="entry name" value="Glutaminase/Asparaginase"/>
    <property type="match status" value="1"/>
</dbReference>
<evidence type="ECO:0000256" key="4">
    <source>
        <dbReference type="ARBA" id="ARBA00049366"/>
    </source>
</evidence>
<dbReference type="InterPro" id="IPR006034">
    <property type="entry name" value="Asparaginase/glutaminase-like"/>
</dbReference>
<name>A0AAW5SZ09_9MYCO</name>
<dbReference type="InterPro" id="IPR036152">
    <property type="entry name" value="Asp/glu_Ase-like_sf"/>
</dbReference>
<dbReference type="PROSITE" id="PS51257">
    <property type="entry name" value="PROKAR_LIPOPROTEIN"/>
    <property type="match status" value="1"/>
</dbReference>
<feature type="signal peptide" evidence="10">
    <location>
        <begin position="1"/>
        <end position="28"/>
    </location>
</feature>
<evidence type="ECO:0000256" key="7">
    <source>
        <dbReference type="PROSITE-ProRule" id="PRU10099"/>
    </source>
</evidence>
<protein>
    <recommendedName>
        <fullName evidence="2">asparaginase</fullName>
        <ecNumber evidence="2">3.5.1.1</ecNumber>
    </recommendedName>
</protein>
<evidence type="ECO:0000256" key="1">
    <source>
        <dbReference type="ARBA" id="ARBA00010518"/>
    </source>
</evidence>
<comment type="catalytic activity">
    <reaction evidence="4">
        <text>L-asparagine + H2O = L-aspartate + NH4(+)</text>
        <dbReference type="Rhea" id="RHEA:21016"/>
        <dbReference type="ChEBI" id="CHEBI:15377"/>
        <dbReference type="ChEBI" id="CHEBI:28938"/>
        <dbReference type="ChEBI" id="CHEBI:29991"/>
        <dbReference type="ChEBI" id="CHEBI:58048"/>
        <dbReference type="EC" id="3.5.1.1"/>
    </reaction>
</comment>
<dbReference type="InterPro" id="IPR027475">
    <property type="entry name" value="Asparaginase/glutaminase_AS2"/>
</dbReference>
<dbReference type="SFLD" id="SFLDS00057">
    <property type="entry name" value="Glutaminase/Asparaginase"/>
    <property type="match status" value="1"/>
</dbReference>
<dbReference type="Gene3D" id="3.40.50.40">
    <property type="match status" value="1"/>
</dbReference>
<feature type="binding site" evidence="6">
    <location>
        <position position="96"/>
    </location>
    <ligand>
        <name>substrate</name>
    </ligand>
</feature>
<evidence type="ECO:0000313" key="14">
    <source>
        <dbReference type="Proteomes" id="UP001141659"/>
    </source>
</evidence>
<sequence>MTYFPARPAWSRLAMGTVLLTAALTACSTNTTSPEATTTPDASNGESTAGRVVVITTGGTIATSTDANGVRRPTVSGADLAAGLDVQVVDVMKKDSSQLTPVDWDVIGTAAKKAVADGASGVVITHGTDTMEDTAMWLDVTYNGPAPIVLTGAQRSSDAPDADGPTNLRNALTVASSPAARDQGVMITFAGDVFQALGTHKVNTQDLHAFGGTAPIGSVADNTFKLDHPAQRPFIADIPAAGAPPVSVVAAYPGDGAGPIDAAVAAGARGIVVEALGSGNAGDGVVDAVRRHAPAGVAFGISSRVPDGEVIAEYGPGDDMVKAGAVMVPHLRPSQARVLMMAALAAKQPVGDVIKRWG</sequence>
<dbReference type="PROSITE" id="PS00144">
    <property type="entry name" value="ASN_GLN_ASE_1"/>
    <property type="match status" value="1"/>
</dbReference>
<dbReference type="Gene3D" id="3.40.50.1170">
    <property type="entry name" value="L-asparaginase, N-terminal domain"/>
    <property type="match status" value="1"/>
</dbReference>
<evidence type="ECO:0000256" key="8">
    <source>
        <dbReference type="PROSITE-ProRule" id="PRU10100"/>
    </source>
</evidence>
<dbReference type="PROSITE" id="PS51732">
    <property type="entry name" value="ASN_GLN_ASE_3"/>
    <property type="match status" value="1"/>
</dbReference>
<comment type="similarity">
    <text evidence="1">Belongs to the asparaginase 1 family.</text>
</comment>
<evidence type="ECO:0000259" key="11">
    <source>
        <dbReference type="Pfam" id="PF00710"/>
    </source>
</evidence>
<dbReference type="EC" id="3.5.1.1" evidence="2"/>
<reference evidence="13" key="1">
    <citation type="submission" date="2020-07" db="EMBL/GenBank/DDBJ databases">
        <authorList>
            <person name="Pettersson B.M.F."/>
            <person name="Behra P.R.K."/>
            <person name="Ramesh M."/>
            <person name="Das S."/>
            <person name="Dasgupta S."/>
            <person name="Kirsebom L.A."/>
        </authorList>
    </citation>
    <scope>NUCLEOTIDE SEQUENCE</scope>
    <source>
        <strain evidence="13">DSM 44242</strain>
    </source>
</reference>
<dbReference type="EMBL" id="JACKVC010000009">
    <property type="protein sequence ID" value="MCV7387148.1"/>
    <property type="molecule type" value="Genomic_DNA"/>
</dbReference>
<feature type="region of interest" description="Disordered" evidence="9">
    <location>
        <begin position="29"/>
        <end position="49"/>
    </location>
</feature>
<evidence type="ECO:0000256" key="9">
    <source>
        <dbReference type="SAM" id="MobiDB-lite"/>
    </source>
</evidence>
<dbReference type="InterPro" id="IPR027473">
    <property type="entry name" value="L-asparaginase_C"/>
</dbReference>
<evidence type="ECO:0000256" key="5">
    <source>
        <dbReference type="PIRSR" id="PIRSR001220-1"/>
    </source>
</evidence>
<gene>
    <name evidence="13" type="ORF">H5P34_03680</name>
</gene>
<dbReference type="InterPro" id="IPR004550">
    <property type="entry name" value="AsnASE_II"/>
</dbReference>
<accession>A0AAW5SZ09</accession>
<evidence type="ECO:0000256" key="3">
    <source>
        <dbReference type="ARBA" id="ARBA00022801"/>
    </source>
</evidence>
<dbReference type="PANTHER" id="PTHR11707:SF28">
    <property type="entry name" value="60 KDA LYSOPHOSPHOLIPASE"/>
    <property type="match status" value="1"/>
</dbReference>
<feature type="chain" id="PRO_5043722761" description="asparaginase" evidence="10">
    <location>
        <begin position="29"/>
        <end position="358"/>
    </location>
</feature>
<dbReference type="AlphaFoldDB" id="A0AAW5SZ09"/>
<evidence type="ECO:0000256" key="6">
    <source>
        <dbReference type="PIRSR" id="PIRSR001220-2"/>
    </source>
</evidence>
<dbReference type="Pfam" id="PF00710">
    <property type="entry name" value="Asparaginase"/>
    <property type="match status" value="1"/>
</dbReference>
<dbReference type="PIRSF" id="PIRSF500176">
    <property type="entry name" value="L_ASNase"/>
    <property type="match status" value="1"/>
</dbReference>
<dbReference type="SMART" id="SM00870">
    <property type="entry name" value="Asparaginase"/>
    <property type="match status" value="1"/>
</dbReference>
<dbReference type="InterPro" id="IPR027474">
    <property type="entry name" value="L-asparaginase_N"/>
</dbReference>
<dbReference type="RefSeq" id="WP_081814252.1">
    <property type="nucleotide sequence ID" value="NZ_JACKVC010000009.1"/>
</dbReference>
<organism evidence="13 14">
    <name type="scientific">Mycolicibacterium porcinum</name>
    <dbReference type="NCBI Taxonomy" id="39693"/>
    <lineage>
        <taxon>Bacteria</taxon>
        <taxon>Bacillati</taxon>
        <taxon>Actinomycetota</taxon>
        <taxon>Actinomycetes</taxon>
        <taxon>Mycobacteriales</taxon>
        <taxon>Mycobacteriaceae</taxon>
        <taxon>Mycolicibacterium</taxon>
    </lineage>
</organism>
<evidence type="ECO:0000256" key="10">
    <source>
        <dbReference type="SAM" id="SignalP"/>
    </source>
</evidence>
<evidence type="ECO:0000256" key="2">
    <source>
        <dbReference type="ARBA" id="ARBA00012920"/>
    </source>
</evidence>
<dbReference type="GO" id="GO:0004067">
    <property type="term" value="F:asparaginase activity"/>
    <property type="evidence" value="ECO:0007669"/>
    <property type="project" value="UniProtKB-UniRule"/>
</dbReference>